<evidence type="ECO:0000313" key="11">
    <source>
        <dbReference type="Proteomes" id="UP000509684"/>
    </source>
</evidence>
<evidence type="ECO:0000256" key="1">
    <source>
        <dbReference type="ARBA" id="ARBA00004370"/>
    </source>
</evidence>
<keyword evidence="5" id="KW-0812">Transmembrane</keyword>
<comment type="similarity">
    <text evidence="3">Belongs to the methyl-accepting chemotaxis (MCP) protein family.</text>
</comment>
<evidence type="ECO:0000256" key="4">
    <source>
        <dbReference type="PROSITE-ProRule" id="PRU00284"/>
    </source>
</evidence>
<feature type="transmembrane region" description="Helical" evidence="5">
    <location>
        <begin position="32"/>
        <end position="55"/>
    </location>
</feature>
<dbReference type="GO" id="GO:0007165">
    <property type="term" value="P:signal transduction"/>
    <property type="evidence" value="ECO:0007669"/>
    <property type="project" value="UniProtKB-KW"/>
</dbReference>
<evidence type="ECO:0000259" key="7">
    <source>
        <dbReference type="PROSITE" id="PS50885"/>
    </source>
</evidence>
<feature type="domain" description="Methyl-accepting transducer" evidence="6">
    <location>
        <begin position="115"/>
        <end position="351"/>
    </location>
</feature>
<dbReference type="GO" id="GO:0006935">
    <property type="term" value="P:chemotaxis"/>
    <property type="evidence" value="ECO:0007669"/>
    <property type="project" value="UniProtKB-ARBA"/>
</dbReference>
<evidence type="ECO:0000313" key="8">
    <source>
        <dbReference type="EMBL" id="KFB78606.1"/>
    </source>
</evidence>
<dbReference type="Proteomes" id="UP000509684">
    <property type="component" value="Chromosome"/>
</dbReference>
<protein>
    <submittedName>
        <fullName evidence="8">Chemotaxis regulator BdlA</fullName>
    </submittedName>
    <submittedName>
        <fullName evidence="9">Methyl-accepting chemotaxis protein</fullName>
    </submittedName>
</protein>
<reference evidence="9 11" key="2">
    <citation type="journal article" date="2019" name="Microbiome">
        <title>Annotated bacterial chromosomes from frame-shift-corrected long-read metagenomic data.</title>
        <authorList>
            <person name="Arumugam K."/>
            <person name="Bagci C."/>
            <person name="Bessarab I."/>
            <person name="Beier S."/>
            <person name="Buchfink B."/>
            <person name="Gorska A."/>
            <person name="Qiu G."/>
            <person name="Huson D.H."/>
            <person name="Williams R.B.H."/>
        </authorList>
    </citation>
    <scope>NUCLEOTIDE SEQUENCE [LARGE SCALE GENOMIC DNA]</scope>
    <source>
        <strain evidence="9">SSA1</strain>
    </source>
</reference>
<name>A0A080MCF7_9PROT</name>
<dbReference type="InterPro" id="IPR003660">
    <property type="entry name" value="HAMP_dom"/>
</dbReference>
<dbReference type="CDD" id="cd11386">
    <property type="entry name" value="MCP_signal"/>
    <property type="match status" value="1"/>
</dbReference>
<dbReference type="PROSITE" id="PS50111">
    <property type="entry name" value="CHEMOTAXIS_TRANSDUC_2"/>
    <property type="match status" value="1"/>
</dbReference>
<dbReference type="GO" id="GO:0016020">
    <property type="term" value="C:membrane"/>
    <property type="evidence" value="ECO:0007669"/>
    <property type="project" value="UniProtKB-SubCell"/>
</dbReference>
<dbReference type="EMBL" id="JDST02000001">
    <property type="protein sequence ID" value="KFB78606.1"/>
    <property type="molecule type" value="Genomic_DNA"/>
</dbReference>
<dbReference type="KEGG" id="acog:HWD57_18800"/>
<dbReference type="Pfam" id="PF00015">
    <property type="entry name" value="MCPsignal"/>
    <property type="match status" value="1"/>
</dbReference>
<dbReference type="InterPro" id="IPR004089">
    <property type="entry name" value="MCPsignal_dom"/>
</dbReference>
<organism evidence="8 10">
    <name type="scientific">Candidatus Accumulibacter cognatus</name>
    <dbReference type="NCBI Taxonomy" id="2954383"/>
    <lineage>
        <taxon>Bacteria</taxon>
        <taxon>Pseudomonadati</taxon>
        <taxon>Pseudomonadota</taxon>
        <taxon>Betaproteobacteria</taxon>
        <taxon>Candidatus Accumulibacter</taxon>
    </lineage>
</organism>
<dbReference type="PANTHER" id="PTHR32089:SF112">
    <property type="entry name" value="LYSOZYME-LIKE PROTEIN-RELATED"/>
    <property type="match status" value="1"/>
</dbReference>
<dbReference type="Proteomes" id="UP000021315">
    <property type="component" value="Unassembled WGS sequence"/>
</dbReference>
<keyword evidence="2 4" id="KW-0807">Transducer</keyword>
<dbReference type="SMART" id="SM00304">
    <property type="entry name" value="HAMP"/>
    <property type="match status" value="2"/>
</dbReference>
<evidence type="ECO:0000259" key="6">
    <source>
        <dbReference type="PROSITE" id="PS50111"/>
    </source>
</evidence>
<dbReference type="FunFam" id="1.10.287.950:FF:000001">
    <property type="entry name" value="Methyl-accepting chemotaxis sensory transducer"/>
    <property type="match status" value="1"/>
</dbReference>
<dbReference type="STRING" id="1453999.AW06_000014"/>
<dbReference type="PROSITE" id="PS50885">
    <property type="entry name" value="HAMP"/>
    <property type="match status" value="1"/>
</dbReference>
<dbReference type="EMBL" id="CP058708">
    <property type="protein sequence ID" value="QLH51618.1"/>
    <property type="molecule type" value="Genomic_DNA"/>
</dbReference>
<accession>A0A080MCF7</accession>
<evidence type="ECO:0000256" key="5">
    <source>
        <dbReference type="SAM" id="Phobius"/>
    </source>
</evidence>
<comment type="subcellular location">
    <subcellularLocation>
        <location evidence="1">Membrane</location>
    </subcellularLocation>
</comment>
<keyword evidence="5" id="KW-1133">Transmembrane helix</keyword>
<dbReference type="PANTHER" id="PTHR32089">
    <property type="entry name" value="METHYL-ACCEPTING CHEMOTAXIS PROTEIN MCPB"/>
    <property type="match status" value="1"/>
</dbReference>
<dbReference type="CDD" id="cd06225">
    <property type="entry name" value="HAMP"/>
    <property type="match status" value="1"/>
</dbReference>
<dbReference type="RefSeq" id="WP_034943639.1">
    <property type="nucleotide sequence ID" value="NZ_JDST02000001.1"/>
</dbReference>
<dbReference type="Gene3D" id="1.10.287.950">
    <property type="entry name" value="Methyl-accepting chemotaxis protein"/>
    <property type="match status" value="1"/>
</dbReference>
<keyword evidence="5" id="KW-0472">Membrane</keyword>
<gene>
    <name evidence="8" type="primary">bdlA_1</name>
    <name evidence="8" type="ORF">AW06_000014</name>
    <name evidence="9" type="ORF">HWD57_18800</name>
</gene>
<evidence type="ECO:0000313" key="9">
    <source>
        <dbReference type="EMBL" id="QLH51618.1"/>
    </source>
</evidence>
<evidence type="ECO:0000313" key="10">
    <source>
        <dbReference type="Proteomes" id="UP000021315"/>
    </source>
</evidence>
<reference evidence="9" key="3">
    <citation type="submission" date="2020-06" db="EMBL/GenBank/DDBJ databases">
        <authorList>
            <person name="Arumugam K."/>
            <person name="Besarab I."/>
            <person name="Haryono M."/>
            <person name="Bagci C."/>
            <person name="Beier S."/>
            <person name="Buchfink B."/>
            <person name="Gorska A."/>
            <person name="Qiu G."/>
            <person name="Huson D.H."/>
            <person name="Williams R.B."/>
        </authorList>
    </citation>
    <scope>NUCLEOTIDE SEQUENCE</scope>
    <source>
        <strain evidence="9">SSA1</strain>
    </source>
</reference>
<dbReference type="SUPFAM" id="SSF58104">
    <property type="entry name" value="Methyl-accepting chemotaxis protein (MCP) signaling domain"/>
    <property type="match status" value="1"/>
</dbReference>
<evidence type="ECO:0000256" key="3">
    <source>
        <dbReference type="ARBA" id="ARBA00029447"/>
    </source>
</evidence>
<proteinExistence type="inferred from homology"/>
<accession>A0A7D5SGW2</accession>
<dbReference type="AlphaFoldDB" id="A0A080MCF7"/>
<dbReference type="Pfam" id="PF00672">
    <property type="entry name" value="HAMP"/>
    <property type="match status" value="1"/>
</dbReference>
<keyword evidence="10" id="KW-1185">Reference proteome</keyword>
<sequence length="565" mass="61118">MSGVAWKIRAAMLLQIAATALAGWLGHSVFGGGLYGWLGALVLLLLLAGLISLLVERNLLGRLAALRAVLAKMYLDGDLTRRVPVAGRDEIAAVAIDFNRLMESFATIVGKVLFNSAEVSSASKRLLSEAGRVASGSRQQHDAALATAGEIAELTINMNQVSQNASETAGISETSNRLSTEGMAIVRSASAEMEQIAASVAQSAKVVSALGERSQAISGIVQTIREIADQTNLLALNAAIEAARAGEQGRGFAVVADEVRKLAERTSQATGEISQMIAAIQDETQSAISSIDTGSGQARNGAELARQASRSLECINQGARETMEKVEAIATAVVQQSRTGQGIAEHVRSIREMAETNNAATAETLRAVDHVDCLAENLREIGHVFKLGSAGEQAVATHARMPAIVQEAARLASEILEKALDAGRIRVEDLFDDRYQPIANTRPQKFKTRFDDFTDQAMVPLQEGLLTQHNWLIYAICCDRNSYVPTHNRRFSQPLSGDEKVDFVNNRTKRIFDDPVGKRCGSHQQPFLLQTYRRDTGELMHDISAPIYVKGRHWGGFRIGYKTEV</sequence>
<reference evidence="8 10" key="1">
    <citation type="submission" date="2014-02" db="EMBL/GenBank/DDBJ databases">
        <title>Expanding our view of genomic diversity in Candidatus Accumulibacter clades.</title>
        <authorList>
            <person name="Skennerton C.T."/>
            <person name="Barr J.J."/>
            <person name="Slater F.R."/>
            <person name="Bond P.L."/>
            <person name="Tyson G.W."/>
        </authorList>
    </citation>
    <scope>NUCLEOTIDE SEQUENCE [LARGE SCALE GENOMIC DNA]</scope>
    <source>
        <strain evidence="10">SK-02</strain>
    </source>
</reference>
<feature type="domain" description="HAMP" evidence="7">
    <location>
        <begin position="57"/>
        <end position="110"/>
    </location>
</feature>
<dbReference type="SMART" id="SM00283">
    <property type="entry name" value="MA"/>
    <property type="match status" value="1"/>
</dbReference>
<evidence type="ECO:0000256" key="2">
    <source>
        <dbReference type="ARBA" id="ARBA00023224"/>
    </source>
</evidence>